<keyword evidence="3" id="KW-1185">Reference proteome</keyword>
<feature type="signal peptide" evidence="1">
    <location>
        <begin position="1"/>
        <end position="20"/>
    </location>
</feature>
<gene>
    <name evidence="2" type="ORF">GT409_13085</name>
</gene>
<accession>A0A6P1MFE4</accession>
<evidence type="ECO:0000256" key="1">
    <source>
        <dbReference type="SAM" id="SignalP"/>
    </source>
</evidence>
<organism evidence="2 3">
    <name type="scientific">Tichowtungia aerotolerans</name>
    <dbReference type="NCBI Taxonomy" id="2697043"/>
    <lineage>
        <taxon>Bacteria</taxon>
        <taxon>Pseudomonadati</taxon>
        <taxon>Kiritimatiellota</taxon>
        <taxon>Tichowtungiia</taxon>
        <taxon>Tichowtungiales</taxon>
        <taxon>Tichowtungiaceae</taxon>
        <taxon>Tichowtungia</taxon>
    </lineage>
</organism>
<reference evidence="2 3" key="1">
    <citation type="submission" date="2020-01" db="EMBL/GenBank/DDBJ databases">
        <title>Ponticoccus aerotolerans gen. nov., sp. nov., an anaerobic bacterium and proposal of Ponticoccusceae fam. nov., Ponticoccusles ord. nov. and Ponticoccuse classis nov. in the phylum Kiritimatiellaeota.</title>
        <authorList>
            <person name="Zhou L.Y."/>
            <person name="Du Z.J."/>
        </authorList>
    </citation>
    <scope>NUCLEOTIDE SEQUENCE [LARGE SCALE GENOMIC DNA]</scope>
    <source>
        <strain evidence="2 3">S-5007</strain>
    </source>
</reference>
<dbReference type="AlphaFoldDB" id="A0A6P1MFE4"/>
<name>A0A6P1MFE4_9BACT</name>
<proteinExistence type="predicted"/>
<dbReference type="RefSeq" id="WP_160629513.1">
    <property type="nucleotide sequence ID" value="NZ_CP047593.1"/>
</dbReference>
<evidence type="ECO:0000313" key="2">
    <source>
        <dbReference type="EMBL" id="QHI70336.1"/>
    </source>
</evidence>
<dbReference type="EMBL" id="CP047593">
    <property type="protein sequence ID" value="QHI70336.1"/>
    <property type="molecule type" value="Genomic_DNA"/>
</dbReference>
<evidence type="ECO:0000313" key="3">
    <source>
        <dbReference type="Proteomes" id="UP000464954"/>
    </source>
</evidence>
<sequence length="505" mass="53391">MKRTVVILYALAAMVLSVQATTISDPAEASGWTTISGGYWASTAGELLPVESNQFFTAGGFGGSNRGTWKLFGETFTEEILQVSFWMGEYTTTTGFPDTVTATLFADVNANGLWEFDEQILPHVSSNPIPSDAWEQWVNLYNITADTKTTGGSNVLGSAIGFYVRVAGDGAGKSFAFDSLNIETTELTPSDNLLIAWDGGILTNTAYVADGLSGTLFANLIYSADASAGSTDWTFGSSTLGADPSPAAYAVRTANLGSNNTVSVQIHNTSTEVVQLDTLSFDYSPWFSDGPTTVTMSYAYGDLSGVPAETVLNSAGGIAATGKFADYSDFDWSLAGLADRRLAPGERATFTLVATEATGAYVNGAFDNIALFGSVEVVGYDAWAEGWGGNLGSATDDYDGDGLNNLGEYGLGGDPTDGSDRGIAPEVGVETVDGTDWFGYVYPKRADLDSGLSYRLELCTNLVYGAWTNTGYAVLGTNITGGEFDYVTNVTDMVNSEKFIRLIVE</sequence>
<dbReference type="Proteomes" id="UP000464954">
    <property type="component" value="Chromosome"/>
</dbReference>
<feature type="chain" id="PRO_5026948706" evidence="1">
    <location>
        <begin position="21"/>
        <end position="505"/>
    </location>
</feature>
<dbReference type="KEGG" id="taer:GT409_13085"/>
<protein>
    <submittedName>
        <fullName evidence="2">Uncharacterized protein</fullName>
    </submittedName>
</protein>
<keyword evidence="1" id="KW-0732">Signal</keyword>